<dbReference type="GO" id="GO:0055085">
    <property type="term" value="P:transmembrane transport"/>
    <property type="evidence" value="ECO:0000318"/>
    <property type="project" value="GO_Central"/>
</dbReference>
<gene>
    <name evidence="6" type="ORF">NEMVEDRAFT_v1g197645</name>
</gene>
<keyword evidence="4 5" id="KW-0472">Membrane</keyword>
<feature type="transmembrane region" description="Helical" evidence="5">
    <location>
        <begin position="84"/>
        <end position="106"/>
    </location>
</feature>
<comment type="subcellular location">
    <subcellularLocation>
        <location evidence="1">Membrane</location>
        <topology evidence="1">Multi-pass membrane protein</topology>
    </subcellularLocation>
</comment>
<keyword evidence="2 5" id="KW-0812">Transmembrane</keyword>
<organism evidence="6 7">
    <name type="scientific">Nematostella vectensis</name>
    <name type="common">Starlet sea anemone</name>
    <dbReference type="NCBI Taxonomy" id="45351"/>
    <lineage>
        <taxon>Eukaryota</taxon>
        <taxon>Metazoa</taxon>
        <taxon>Cnidaria</taxon>
        <taxon>Anthozoa</taxon>
        <taxon>Hexacorallia</taxon>
        <taxon>Actiniaria</taxon>
        <taxon>Edwardsiidae</taxon>
        <taxon>Nematostella</taxon>
    </lineage>
</organism>
<feature type="transmembrane region" description="Helical" evidence="5">
    <location>
        <begin position="215"/>
        <end position="234"/>
    </location>
</feature>
<evidence type="ECO:0000256" key="2">
    <source>
        <dbReference type="ARBA" id="ARBA00022692"/>
    </source>
</evidence>
<dbReference type="PhylomeDB" id="A7RIK2"/>
<dbReference type="HOGENOM" id="CLU_1062842_0_0_1"/>
<dbReference type="Gene3D" id="1.20.1250.20">
    <property type="entry name" value="MFS general substrate transporter like domains"/>
    <property type="match status" value="2"/>
</dbReference>
<evidence type="ECO:0000256" key="5">
    <source>
        <dbReference type="SAM" id="Phobius"/>
    </source>
</evidence>
<evidence type="ECO:0000313" key="7">
    <source>
        <dbReference type="Proteomes" id="UP000001593"/>
    </source>
</evidence>
<sequence>MPLQRQYAYFRYSQDTGFPYDLKEEKNMCGGGGEIRNATFVRLENEVQEHASQFDTSSVMCQALPALIMGLFIGPWTDSGGRKLALMVPVLGSILESLLTICVMHFSWPLYVIYAGNALNGLTGFFSALFQVSMSYIADISDPSQIAFRLVPLISALSGPLLPSVKGMMSKMVPTEEQGSLFTGVSAVETLARIFGAAVVNAIYVRSIDVGMPGIAFWACAVALLIPVALISYFNPNMGNIRFSVGQRWIPFETLKALRCSK</sequence>
<feature type="transmembrane region" description="Helical" evidence="5">
    <location>
        <begin position="146"/>
        <end position="162"/>
    </location>
</feature>
<dbReference type="GO" id="GO:0022857">
    <property type="term" value="F:transmembrane transporter activity"/>
    <property type="evidence" value="ECO:0000318"/>
    <property type="project" value="GO_Central"/>
</dbReference>
<dbReference type="AlphaFoldDB" id="A7RIK2"/>
<dbReference type="PANTHER" id="PTHR23507:SF1">
    <property type="entry name" value="FI18259P1-RELATED"/>
    <property type="match status" value="1"/>
</dbReference>
<proteinExistence type="predicted"/>
<reference evidence="6 7" key="1">
    <citation type="journal article" date="2007" name="Science">
        <title>Sea anemone genome reveals ancestral eumetazoan gene repertoire and genomic organization.</title>
        <authorList>
            <person name="Putnam N.H."/>
            <person name="Srivastava M."/>
            <person name="Hellsten U."/>
            <person name="Dirks B."/>
            <person name="Chapman J."/>
            <person name="Salamov A."/>
            <person name="Terry A."/>
            <person name="Shapiro H."/>
            <person name="Lindquist E."/>
            <person name="Kapitonov V.V."/>
            <person name="Jurka J."/>
            <person name="Genikhovich G."/>
            <person name="Grigoriev I.V."/>
            <person name="Lucas S.M."/>
            <person name="Steele R.E."/>
            <person name="Finnerty J.R."/>
            <person name="Technau U."/>
            <person name="Martindale M.Q."/>
            <person name="Rokhsar D.S."/>
        </authorList>
    </citation>
    <scope>NUCLEOTIDE SEQUENCE [LARGE SCALE GENOMIC DNA]</scope>
    <source>
        <strain evidence="7">CH2 X CH6</strain>
    </source>
</reference>
<dbReference type="EMBL" id="DS469512">
    <property type="protein sequence ID" value="EDO48820.1"/>
    <property type="molecule type" value="Genomic_DNA"/>
</dbReference>
<dbReference type="InParanoid" id="A7RIK2"/>
<dbReference type="Proteomes" id="UP000001593">
    <property type="component" value="Unassembled WGS sequence"/>
</dbReference>
<dbReference type="SUPFAM" id="SSF103473">
    <property type="entry name" value="MFS general substrate transporter"/>
    <property type="match status" value="2"/>
</dbReference>
<dbReference type="InterPro" id="IPR036259">
    <property type="entry name" value="MFS_trans_sf"/>
</dbReference>
<dbReference type="GO" id="GO:0016020">
    <property type="term" value="C:membrane"/>
    <property type="evidence" value="ECO:0000318"/>
    <property type="project" value="GO_Central"/>
</dbReference>
<evidence type="ECO:0000256" key="1">
    <source>
        <dbReference type="ARBA" id="ARBA00004141"/>
    </source>
</evidence>
<evidence type="ECO:0008006" key="8">
    <source>
        <dbReference type="Google" id="ProtNLM"/>
    </source>
</evidence>
<keyword evidence="7" id="KW-1185">Reference proteome</keyword>
<feature type="transmembrane region" description="Helical" evidence="5">
    <location>
        <begin position="112"/>
        <end position="134"/>
    </location>
</feature>
<evidence type="ECO:0000256" key="3">
    <source>
        <dbReference type="ARBA" id="ARBA00022989"/>
    </source>
</evidence>
<evidence type="ECO:0000256" key="4">
    <source>
        <dbReference type="ARBA" id="ARBA00023136"/>
    </source>
</evidence>
<name>A7RIK2_NEMVE</name>
<keyword evidence="3 5" id="KW-1133">Transmembrane helix</keyword>
<evidence type="ECO:0000313" key="6">
    <source>
        <dbReference type="EMBL" id="EDO48820.1"/>
    </source>
</evidence>
<protein>
    <recommendedName>
        <fullName evidence="8">Solute carrier family 46 member 3</fullName>
    </recommendedName>
</protein>
<accession>A7RIK2</accession>
<dbReference type="PANTHER" id="PTHR23507">
    <property type="entry name" value="ZGC:174356"/>
    <property type="match status" value="1"/>
</dbReference>